<comment type="similarity">
    <text evidence="2">Belongs to the autoinducer-2 exporter (AI-2E) (TC 2.A.86) family.</text>
</comment>
<evidence type="ECO:0000256" key="5">
    <source>
        <dbReference type="ARBA" id="ARBA00023136"/>
    </source>
</evidence>
<protein>
    <submittedName>
        <fullName evidence="8">Glr0204 protein</fullName>
    </submittedName>
</protein>
<dbReference type="GO" id="GO:0055085">
    <property type="term" value="P:transmembrane transport"/>
    <property type="evidence" value="ECO:0000318"/>
    <property type="project" value="GO_Central"/>
</dbReference>
<dbReference type="OrthoDB" id="505911at2"/>
<evidence type="ECO:0000256" key="4">
    <source>
        <dbReference type="ARBA" id="ARBA00022989"/>
    </source>
</evidence>
<keyword evidence="4 7" id="KW-1133">Transmembrane helix</keyword>
<dbReference type="EMBL" id="BA000045">
    <property type="protein sequence ID" value="BAC88145.1"/>
    <property type="molecule type" value="Genomic_DNA"/>
</dbReference>
<accession>Q7NP53</accession>
<feature type="transmembrane region" description="Helical" evidence="7">
    <location>
        <begin position="35"/>
        <end position="55"/>
    </location>
</feature>
<organism evidence="8 9">
    <name type="scientific">Gloeobacter violaceus (strain ATCC 29082 / PCC 7421)</name>
    <dbReference type="NCBI Taxonomy" id="251221"/>
    <lineage>
        <taxon>Bacteria</taxon>
        <taxon>Bacillati</taxon>
        <taxon>Cyanobacteriota</taxon>
        <taxon>Cyanophyceae</taxon>
        <taxon>Gloeobacterales</taxon>
        <taxon>Gloeobacteraceae</taxon>
        <taxon>Gloeobacter</taxon>
    </lineage>
</organism>
<dbReference type="STRING" id="251221.gene:10757676"/>
<keyword evidence="5 7" id="KW-0472">Membrane</keyword>
<evidence type="ECO:0000256" key="3">
    <source>
        <dbReference type="ARBA" id="ARBA00022692"/>
    </source>
</evidence>
<feature type="transmembrane region" description="Helical" evidence="7">
    <location>
        <begin position="62"/>
        <end position="83"/>
    </location>
</feature>
<evidence type="ECO:0000256" key="6">
    <source>
        <dbReference type="SAM" id="MobiDB-lite"/>
    </source>
</evidence>
<dbReference type="PANTHER" id="PTHR21716:SF66">
    <property type="entry name" value="TRANSPORT PROTEIN SLL0063-RELATED"/>
    <property type="match status" value="1"/>
</dbReference>
<evidence type="ECO:0000256" key="1">
    <source>
        <dbReference type="ARBA" id="ARBA00004141"/>
    </source>
</evidence>
<dbReference type="PhylomeDB" id="Q7NP53"/>
<dbReference type="PANTHER" id="PTHR21716">
    <property type="entry name" value="TRANSMEMBRANE PROTEIN"/>
    <property type="match status" value="1"/>
</dbReference>
<dbReference type="KEGG" id="gvi:glr0204"/>
<proteinExistence type="inferred from homology"/>
<feature type="transmembrane region" description="Helical" evidence="7">
    <location>
        <begin position="234"/>
        <end position="260"/>
    </location>
</feature>
<dbReference type="AlphaFoldDB" id="Q7NP53"/>
<feature type="transmembrane region" description="Helical" evidence="7">
    <location>
        <begin position="267"/>
        <end position="283"/>
    </location>
</feature>
<feature type="transmembrane region" description="Helical" evidence="7">
    <location>
        <begin position="303"/>
        <end position="324"/>
    </location>
</feature>
<keyword evidence="3 7" id="KW-0812">Transmembrane</keyword>
<dbReference type="Pfam" id="PF01594">
    <property type="entry name" value="AI-2E_transport"/>
    <property type="match status" value="1"/>
</dbReference>
<name>Q7NP53_GLOVI</name>
<dbReference type="InParanoid" id="Q7NP53"/>
<feature type="transmembrane region" description="Helical" evidence="7">
    <location>
        <begin position="151"/>
        <end position="174"/>
    </location>
</feature>
<dbReference type="Proteomes" id="UP000000557">
    <property type="component" value="Chromosome"/>
</dbReference>
<evidence type="ECO:0000256" key="7">
    <source>
        <dbReference type="SAM" id="Phobius"/>
    </source>
</evidence>
<dbReference type="PATRIC" id="fig|251221.4.peg.206"/>
<dbReference type="InterPro" id="IPR002549">
    <property type="entry name" value="AI-2E-like"/>
</dbReference>
<reference evidence="8 9" key="1">
    <citation type="journal article" date="2003" name="DNA Res.">
        <title>Complete genome structure of Gloeobacter violaceus PCC 7421, a cyanobacterium that lacks thylakoids.</title>
        <authorList>
            <person name="Nakamura Y."/>
            <person name="Kaneko T."/>
            <person name="Sato S."/>
            <person name="Mimuro M."/>
            <person name="Miyashita H."/>
            <person name="Tsuchiya T."/>
            <person name="Sasamoto S."/>
            <person name="Watanabe A."/>
            <person name="Kawashima K."/>
            <person name="Kishida Y."/>
            <person name="Kiyokawa C."/>
            <person name="Kohara M."/>
            <person name="Matsumoto M."/>
            <person name="Matsuno A."/>
            <person name="Nakazaki N."/>
            <person name="Shimpo S."/>
            <person name="Takeuchi C."/>
            <person name="Yamada M."/>
            <person name="Tabata S."/>
        </authorList>
    </citation>
    <scope>NUCLEOTIDE SEQUENCE [LARGE SCALE GENOMIC DNA]</scope>
    <source>
        <strain evidence="9">ATCC 29082 / PCC 7421</strain>
    </source>
</reference>
<dbReference type="FunCoup" id="Q7NP53">
    <property type="interactions" value="37"/>
</dbReference>
<keyword evidence="9" id="KW-1185">Reference proteome</keyword>
<feature type="region of interest" description="Disordered" evidence="6">
    <location>
        <begin position="344"/>
        <end position="368"/>
    </location>
</feature>
<dbReference type="GO" id="GO:0016020">
    <property type="term" value="C:membrane"/>
    <property type="evidence" value="ECO:0007669"/>
    <property type="project" value="UniProtKB-SubCell"/>
</dbReference>
<comment type="subcellular location">
    <subcellularLocation>
        <location evidence="1">Membrane</location>
        <topology evidence="1">Multi-pass membrane protein</topology>
    </subcellularLocation>
</comment>
<evidence type="ECO:0000313" key="8">
    <source>
        <dbReference type="EMBL" id="BAC88145.1"/>
    </source>
</evidence>
<evidence type="ECO:0000313" key="9">
    <source>
        <dbReference type="Proteomes" id="UP000000557"/>
    </source>
</evidence>
<dbReference type="EnsemblBacteria" id="BAC88145">
    <property type="protein sequence ID" value="BAC88145"/>
    <property type="gene ID" value="BAC88145"/>
</dbReference>
<dbReference type="eggNOG" id="COG0628">
    <property type="taxonomic scope" value="Bacteria"/>
</dbReference>
<gene>
    <name evidence="8" type="ordered locus">glr0204</name>
</gene>
<reference evidence="8 9" key="2">
    <citation type="journal article" date="2003" name="DNA Res.">
        <title>Complete genome structure of Gloeobacter violaceus PCC 7421, a cyanobacterium that lacks thylakoids (supplement).</title>
        <authorList>
            <person name="Nakamura Y."/>
            <person name="Kaneko T."/>
            <person name="Sato S."/>
            <person name="Mimuro M."/>
            <person name="Miyashita H."/>
            <person name="Tsuchiya T."/>
            <person name="Sasamoto S."/>
            <person name="Watanabe A."/>
            <person name="Kawashima K."/>
            <person name="Kishida Y."/>
            <person name="Kiyokawa C."/>
            <person name="Kohara M."/>
            <person name="Matsumoto M."/>
            <person name="Matsuno A."/>
            <person name="Nakazaki N."/>
            <person name="Shimpo S."/>
            <person name="Takeuchi C."/>
            <person name="Yamada M."/>
            <person name="Tabata S."/>
        </authorList>
    </citation>
    <scope>NUCLEOTIDE SEQUENCE [LARGE SCALE GENOMIC DNA]</scope>
    <source>
        <strain evidence="9">ATCC 29082 / PCC 7421</strain>
    </source>
</reference>
<sequence>MPMLTNLQRTLLTWLLLVAAGWAALQVLEYFREFISVFVIAGIIAFLLSYPVALLSKRLPRFAAVLVVYSSAGVVVGTLAVALGPLVSQQTAQLIASLPDIIRSGSLQLEAFLKWARNLGLPVDVDRLVGGFGLRLQEQLQVITSPQSVEFLLGTFTGVLNFILILVIAFYMLLEGEKLWREAIGFLPANIRLRFSESLQYNLRGFFTGQLVLGLFMALLLTPTYLFLNVPFGLVLALFVGTMELIPFIGATLGIGLVVIICLTQNLWLALWVLAASVLIQQIKDNVLAPRILGNFTGLSPVLIFGALLIGAKIAGLLGVLLAIPISGVIKSLYETLAVSDPPPRAFQSLPKPAFRKSRPRDGEQDNE</sequence>
<evidence type="ECO:0000256" key="2">
    <source>
        <dbReference type="ARBA" id="ARBA00009773"/>
    </source>
</evidence>
<feature type="transmembrane region" description="Helical" evidence="7">
    <location>
        <begin position="201"/>
        <end position="228"/>
    </location>
</feature>
<dbReference type="HOGENOM" id="CLU_031275_8_1_3"/>